<feature type="transmembrane region" description="Helical" evidence="2">
    <location>
        <begin position="452"/>
        <end position="476"/>
    </location>
</feature>
<feature type="region of interest" description="Disordered" evidence="1">
    <location>
        <begin position="1291"/>
        <end position="1316"/>
    </location>
</feature>
<dbReference type="InterPro" id="IPR014710">
    <property type="entry name" value="RmlC-like_jellyroll"/>
</dbReference>
<dbReference type="GeneID" id="7840241"/>
<dbReference type="KEGG" id="tet:TTHERM_01109900"/>
<proteinExistence type="predicted"/>
<dbReference type="Proteomes" id="UP000009168">
    <property type="component" value="Unassembled WGS sequence"/>
</dbReference>
<feature type="transmembrane region" description="Helical" evidence="2">
    <location>
        <begin position="321"/>
        <end position="344"/>
    </location>
</feature>
<keyword evidence="2" id="KW-0472">Membrane</keyword>
<feature type="compositionally biased region" description="Basic residues" evidence="1">
    <location>
        <begin position="102"/>
        <end position="111"/>
    </location>
</feature>
<feature type="transmembrane region" description="Helical" evidence="2">
    <location>
        <begin position="402"/>
        <end position="432"/>
    </location>
</feature>
<evidence type="ECO:0000256" key="1">
    <source>
        <dbReference type="SAM" id="MobiDB-lite"/>
    </source>
</evidence>
<dbReference type="GO" id="GO:0098855">
    <property type="term" value="C:HCN channel complex"/>
    <property type="evidence" value="ECO:0007669"/>
    <property type="project" value="TreeGrafter"/>
</dbReference>
<dbReference type="HOGENOM" id="CLU_357728_0_0_1"/>
<dbReference type="InParanoid" id="Q22B65"/>
<dbReference type="PANTHER" id="PTHR45689:SF5">
    <property type="entry name" value="I[[H]] CHANNEL, ISOFORM E"/>
    <property type="match status" value="1"/>
</dbReference>
<accession>Q22B65</accession>
<evidence type="ECO:0000313" key="4">
    <source>
        <dbReference type="Proteomes" id="UP000009168"/>
    </source>
</evidence>
<dbReference type="InterPro" id="IPR051413">
    <property type="entry name" value="K/Na_HCN_channel"/>
</dbReference>
<dbReference type="SUPFAM" id="SSF51206">
    <property type="entry name" value="cAMP-binding domain-like"/>
    <property type="match status" value="1"/>
</dbReference>
<dbReference type="eggNOG" id="ENOG502SXR3">
    <property type="taxonomic scope" value="Eukaryota"/>
</dbReference>
<feature type="region of interest" description="Disordered" evidence="1">
    <location>
        <begin position="95"/>
        <end position="119"/>
    </location>
</feature>
<dbReference type="GO" id="GO:0035725">
    <property type="term" value="P:sodium ion transmembrane transport"/>
    <property type="evidence" value="ECO:0007669"/>
    <property type="project" value="TreeGrafter"/>
</dbReference>
<evidence type="ECO:0000256" key="2">
    <source>
        <dbReference type="SAM" id="Phobius"/>
    </source>
</evidence>
<dbReference type="Gene3D" id="2.60.120.10">
    <property type="entry name" value="Jelly Rolls"/>
    <property type="match status" value="1"/>
</dbReference>
<name>Q22B65_TETTS</name>
<evidence type="ECO:0000313" key="3">
    <source>
        <dbReference type="EMBL" id="EAR82536.2"/>
    </source>
</evidence>
<dbReference type="GO" id="GO:0003254">
    <property type="term" value="P:regulation of membrane depolarization"/>
    <property type="evidence" value="ECO:0007669"/>
    <property type="project" value="TreeGrafter"/>
</dbReference>
<dbReference type="EMBL" id="GG662565">
    <property type="protein sequence ID" value="EAR82536.2"/>
    <property type="molecule type" value="Genomic_DNA"/>
</dbReference>
<dbReference type="PANTHER" id="PTHR45689">
    <property type="entry name" value="I[[H]] CHANNEL, ISOFORM E"/>
    <property type="match status" value="1"/>
</dbReference>
<dbReference type="RefSeq" id="XP_001030199.2">
    <property type="nucleotide sequence ID" value="XM_001030199.2"/>
</dbReference>
<keyword evidence="2 3" id="KW-0812">Transmembrane</keyword>
<feature type="compositionally biased region" description="Polar residues" evidence="1">
    <location>
        <begin position="1294"/>
        <end position="1305"/>
    </location>
</feature>
<feature type="transmembrane region" description="Helical" evidence="2">
    <location>
        <begin position="536"/>
        <end position="557"/>
    </location>
</feature>
<dbReference type="GO" id="GO:0005249">
    <property type="term" value="F:voltage-gated potassium channel activity"/>
    <property type="evidence" value="ECO:0007669"/>
    <property type="project" value="TreeGrafter"/>
</dbReference>
<keyword evidence="2" id="KW-1133">Transmembrane helix</keyword>
<protein>
    <submittedName>
        <fullName evidence="3">Transmembrane protein, putative</fullName>
    </submittedName>
</protein>
<feature type="transmembrane region" description="Helical" evidence="2">
    <location>
        <begin position="350"/>
        <end position="369"/>
    </location>
</feature>
<reference evidence="4" key="1">
    <citation type="journal article" date="2006" name="PLoS Biol.">
        <title>Macronuclear genome sequence of the ciliate Tetrahymena thermophila, a model eukaryote.</title>
        <authorList>
            <person name="Eisen J.A."/>
            <person name="Coyne R.S."/>
            <person name="Wu M."/>
            <person name="Wu D."/>
            <person name="Thiagarajan M."/>
            <person name="Wortman J.R."/>
            <person name="Badger J.H."/>
            <person name="Ren Q."/>
            <person name="Amedeo P."/>
            <person name="Jones K.M."/>
            <person name="Tallon L.J."/>
            <person name="Delcher A.L."/>
            <person name="Salzberg S.L."/>
            <person name="Silva J.C."/>
            <person name="Haas B.J."/>
            <person name="Majoros W.H."/>
            <person name="Farzad M."/>
            <person name="Carlton J.M."/>
            <person name="Smith R.K. Jr."/>
            <person name="Garg J."/>
            <person name="Pearlman R.E."/>
            <person name="Karrer K.M."/>
            <person name="Sun L."/>
            <person name="Manning G."/>
            <person name="Elde N.C."/>
            <person name="Turkewitz A.P."/>
            <person name="Asai D.J."/>
            <person name="Wilkes D.E."/>
            <person name="Wang Y."/>
            <person name="Cai H."/>
            <person name="Collins K."/>
            <person name="Stewart B.A."/>
            <person name="Lee S.R."/>
            <person name="Wilamowska K."/>
            <person name="Weinberg Z."/>
            <person name="Ruzzo W.L."/>
            <person name="Wloga D."/>
            <person name="Gaertig J."/>
            <person name="Frankel J."/>
            <person name="Tsao C.-C."/>
            <person name="Gorovsky M.A."/>
            <person name="Keeling P.J."/>
            <person name="Waller R.F."/>
            <person name="Patron N.J."/>
            <person name="Cherry J.M."/>
            <person name="Stover N.A."/>
            <person name="Krieger C.J."/>
            <person name="del Toro C."/>
            <person name="Ryder H.F."/>
            <person name="Williamson S.C."/>
            <person name="Barbeau R.A."/>
            <person name="Hamilton E.P."/>
            <person name="Orias E."/>
        </authorList>
    </citation>
    <scope>NUCLEOTIDE SEQUENCE [LARGE SCALE GENOMIC DNA]</scope>
    <source>
        <strain evidence="4">SB210</strain>
    </source>
</reference>
<organism evidence="3 4">
    <name type="scientific">Tetrahymena thermophila (strain SB210)</name>
    <dbReference type="NCBI Taxonomy" id="312017"/>
    <lineage>
        <taxon>Eukaryota</taxon>
        <taxon>Sar</taxon>
        <taxon>Alveolata</taxon>
        <taxon>Ciliophora</taxon>
        <taxon>Intramacronucleata</taxon>
        <taxon>Oligohymenophorea</taxon>
        <taxon>Hymenostomatida</taxon>
        <taxon>Tetrahymenina</taxon>
        <taxon>Tetrahymenidae</taxon>
        <taxon>Tetrahymena</taxon>
    </lineage>
</organism>
<dbReference type="InterPro" id="IPR018490">
    <property type="entry name" value="cNMP-bd_dom_sf"/>
</dbReference>
<gene>
    <name evidence="3" type="ORF">TTHERM_01109900</name>
</gene>
<keyword evidence="4" id="KW-1185">Reference proteome</keyword>
<feature type="transmembrane region" description="Helical" evidence="2">
    <location>
        <begin position="290"/>
        <end position="309"/>
    </location>
</feature>
<sequence>MIQKDQSMIPISLGQNMSFMHNNSSSNVSNQQIENENFNPLEFYSINKEGAVNRRKLFSFQNKRDNDDFQDDALFSSNVQQSSVFCDKMQFLNKDDQQQQSRSHKKSHKSSRSSTIVQTSIQTDLDKMRKEQCIQNLNASYNVDEVQENEHLQKIKQEDLSNQKPFCQNIQIENQQTKSYSNEQYDLLYAPKQQDLSQCQNQLSIQEKLNVAMKFVKQVWHRILSRDFKMTKKFHYKAISDKSSFYDKHQETKFLSNNTISSKFIKEKEKLYQSMFPKSQITCIQKTQQFIFSCLIKLNIVIINPHFCLSLYDPLNILKDIFLAIFYIVLIAYLIFYISIQYVIDQKNTQLILYLAMLSLLTIIVDFFIKMKTSVISQSEISCIPRDICSEYMSKELIQDTICIIIIILSFINEIIQPIFLLISYLVIFIKIYNRLNNNGLFIKFQIQNKMINQYVSLFITIAFVVHCSISGLNIISSISKNCKFYSTYLIEQYQNNQNCYLQIYQQNFRIIFSRFLSQSQRYSDLTNNLNDMEAIYLDIINIFDIIILLYFFIIFFNTVIKELNFKNVNQEQISDAISFLNNRKVSNQTNAICIQYLENMNKCLFQQNLKGLSVLEKFPQQLKQKIKIESYYALLNSVEQFKNNFSKSFLKQLAYFVKERVIQNDEIIQKKNVVLDKLYLFGNQNLLNYLIEYGDVQKNITELYQRERNLIYPDLKYFLSGILCPYSIQSKSNNIVPFISIEDFQTVIKNFEPDYEKYCMIKDKIQFELISFNRCNSCLQYNHDILKCQMLHFYPDKGIFYKLSDFQQRQFKNRYKYEKQNSLKIRESIRYDLMLIRLRQVTKQNNLNNTRYLFNQILTLQDSHFYKILPKVKLFKRTQKEKYLKQLMLKSNLENVFAPIEEHSPQIEQRQQAPRSTFVNVAPSSLVHQQLYEKVRISEEQNQLTPSIEGGSQNSNNIIRKSLKKESQKPIQRNSLSGQTVVGSASQFRSSQVISQQNVQNLFTQNYHGIYSNLSDNFNSQMKNEISSPTSNIMINHAEDGSQNVSQVFEMYDDEEGNKNKFINNNNIYNQNGNTDQQQQIISESPSYLTAVNGQKDNQSVFSSIDISEMMAQKSSQFDNGLNDKKQNLQRLNSKKKTYQLSVLYPMIQQSSQQSFSVLENQKQIPKKSIRSSAMFLDEENYENYEILKAFFSVLNKKKRRPSAKASSSAYQKDGNLLNLESENESMKEIKLLIQQINRGNNYSDHLFGPLEFQFDKMQQFKIYYPSYNCDKVISKLNKKIIKNQNFQRKKTLMSQRQKTQVSQKQKKNKLDQIQ</sequence>